<sequence length="255" mass="28796">MYRHCKYICILVSLLVFLLSGVTSTYAQQTASGVSGIVVEKGGSVRLSDVNVTNLRTKKRTQTNTFGVFIIEASVGDSLSLTKTGYGPVKTILQTTEDILMEMQAGLTIETVVVSRMSKEAEMRDMLDDYRKKGVYNGGKNTVGTYLGSPATALYNLFGRDAKNAKRFANLMDRELEESQVDRVFNKTSVSSVIDLEGDELQSFLDMYRPSYSMVKNWGQYDFMHYVKRSFEAWDRNGRPRSERLPKLDIPPQER</sequence>
<dbReference type="InterPro" id="IPR008969">
    <property type="entry name" value="CarboxyPept-like_regulatory"/>
</dbReference>
<comment type="caution">
    <text evidence="2">The sequence shown here is derived from an EMBL/GenBank/DDBJ whole genome shotgun (WGS) entry which is preliminary data.</text>
</comment>
<evidence type="ECO:0000313" key="3">
    <source>
        <dbReference type="Proteomes" id="UP000602759"/>
    </source>
</evidence>
<evidence type="ECO:0000256" key="1">
    <source>
        <dbReference type="SAM" id="SignalP"/>
    </source>
</evidence>
<accession>A0ABR7YT90</accession>
<gene>
    <name evidence="2" type="ORF">H8B06_17215</name>
</gene>
<evidence type="ECO:0008006" key="4">
    <source>
        <dbReference type="Google" id="ProtNLM"/>
    </source>
</evidence>
<feature type="signal peptide" evidence="1">
    <location>
        <begin position="1"/>
        <end position="27"/>
    </location>
</feature>
<organism evidence="2 3">
    <name type="scientific">Sphingobacterium micropteri</name>
    <dbReference type="NCBI Taxonomy" id="2763501"/>
    <lineage>
        <taxon>Bacteria</taxon>
        <taxon>Pseudomonadati</taxon>
        <taxon>Bacteroidota</taxon>
        <taxon>Sphingobacteriia</taxon>
        <taxon>Sphingobacteriales</taxon>
        <taxon>Sphingobacteriaceae</taxon>
        <taxon>Sphingobacterium</taxon>
    </lineage>
</organism>
<proteinExistence type="predicted"/>
<protein>
    <recommendedName>
        <fullName evidence="4">Carboxypeptidase-like regulatory domain-containing protein</fullName>
    </recommendedName>
</protein>
<evidence type="ECO:0000313" key="2">
    <source>
        <dbReference type="EMBL" id="MBD1434568.1"/>
    </source>
</evidence>
<dbReference type="Proteomes" id="UP000602759">
    <property type="component" value="Unassembled WGS sequence"/>
</dbReference>
<feature type="chain" id="PRO_5046657595" description="Carboxypeptidase-like regulatory domain-containing protein" evidence="1">
    <location>
        <begin position="28"/>
        <end position="255"/>
    </location>
</feature>
<keyword evidence="1" id="KW-0732">Signal</keyword>
<reference evidence="2 3" key="1">
    <citation type="submission" date="2020-08" db="EMBL/GenBank/DDBJ databases">
        <title>Sphingobacterium sp. DN00404 isolated from aquaculture water.</title>
        <authorList>
            <person name="Zhang M."/>
        </authorList>
    </citation>
    <scope>NUCLEOTIDE SEQUENCE [LARGE SCALE GENOMIC DNA]</scope>
    <source>
        <strain evidence="2 3">DN00404</strain>
    </source>
</reference>
<dbReference type="SUPFAM" id="SSF49464">
    <property type="entry name" value="Carboxypeptidase regulatory domain-like"/>
    <property type="match status" value="1"/>
</dbReference>
<keyword evidence="3" id="KW-1185">Reference proteome</keyword>
<dbReference type="EMBL" id="JACOIK010000013">
    <property type="protein sequence ID" value="MBD1434568.1"/>
    <property type="molecule type" value="Genomic_DNA"/>
</dbReference>
<name>A0ABR7YT90_9SPHI</name>